<evidence type="ECO:0000256" key="1">
    <source>
        <dbReference type="SAM" id="MobiDB-lite"/>
    </source>
</evidence>
<keyword evidence="4" id="KW-1185">Reference proteome</keyword>
<dbReference type="EMBL" id="ASPP01004669">
    <property type="protein sequence ID" value="ETO31816.1"/>
    <property type="molecule type" value="Genomic_DNA"/>
</dbReference>
<dbReference type="InterPro" id="IPR013912">
    <property type="entry name" value="Adenylate_cyclase-assoc_CAP_C"/>
</dbReference>
<evidence type="ECO:0000313" key="3">
    <source>
        <dbReference type="EMBL" id="ETO31816.1"/>
    </source>
</evidence>
<accession>X6P0R8</accession>
<feature type="compositionally biased region" description="Basic residues" evidence="1">
    <location>
        <begin position="147"/>
        <end position="156"/>
    </location>
</feature>
<gene>
    <name evidence="3" type="ORF">RFI_05300</name>
</gene>
<protein>
    <recommendedName>
        <fullName evidence="2">C-CAP/cofactor C-like domain-containing protein</fullName>
    </recommendedName>
</protein>
<dbReference type="Pfam" id="PF08603">
    <property type="entry name" value="CAP_C"/>
    <property type="match status" value="1"/>
</dbReference>
<reference evidence="3 4" key="1">
    <citation type="journal article" date="2013" name="Curr. Biol.">
        <title>The Genome of the Foraminiferan Reticulomyxa filosa.</title>
        <authorList>
            <person name="Glockner G."/>
            <person name="Hulsmann N."/>
            <person name="Schleicher M."/>
            <person name="Noegel A.A."/>
            <person name="Eichinger L."/>
            <person name="Gallinger C."/>
            <person name="Pawlowski J."/>
            <person name="Sierra R."/>
            <person name="Euteneuer U."/>
            <person name="Pillet L."/>
            <person name="Moustafa A."/>
            <person name="Platzer M."/>
            <person name="Groth M."/>
            <person name="Szafranski K."/>
            <person name="Schliwa M."/>
        </authorList>
    </citation>
    <scope>NUCLEOTIDE SEQUENCE [LARGE SCALE GENOMIC DNA]</scope>
</reference>
<proteinExistence type="predicted"/>
<dbReference type="GO" id="GO:0007010">
    <property type="term" value="P:cytoskeleton organization"/>
    <property type="evidence" value="ECO:0007669"/>
    <property type="project" value="InterPro"/>
</dbReference>
<feature type="domain" description="C-CAP/cofactor C-like" evidence="2">
    <location>
        <begin position="5"/>
        <end position="138"/>
    </location>
</feature>
<dbReference type="Proteomes" id="UP000023152">
    <property type="component" value="Unassembled WGS sequence"/>
</dbReference>
<name>X6P0R8_RETFI</name>
<dbReference type="SUPFAM" id="SSF69340">
    <property type="entry name" value="C-terminal domain of adenylylcyclase associated protein"/>
    <property type="match status" value="1"/>
</dbReference>
<organism evidence="3 4">
    <name type="scientific">Reticulomyxa filosa</name>
    <dbReference type="NCBI Taxonomy" id="46433"/>
    <lineage>
        <taxon>Eukaryota</taxon>
        <taxon>Sar</taxon>
        <taxon>Rhizaria</taxon>
        <taxon>Retaria</taxon>
        <taxon>Foraminifera</taxon>
        <taxon>Monothalamids</taxon>
        <taxon>Reticulomyxidae</taxon>
        <taxon>Reticulomyxa</taxon>
    </lineage>
</organism>
<dbReference type="PROSITE" id="PS51329">
    <property type="entry name" value="C_CAP_COFACTOR_C"/>
    <property type="match status" value="1"/>
</dbReference>
<evidence type="ECO:0000313" key="4">
    <source>
        <dbReference type="Proteomes" id="UP000023152"/>
    </source>
</evidence>
<sequence>MPENTTKSETLVPGHASHVTRISNQENAEVNKNVPVNRLQLAERRHLELFRCDCCTFTSGYFKELSVDALTITDCYGCNISVRNVKGTIELINCEDVRVIILETVTCIVIDGSVNVCIRLFKSSFAKEHIAKMIKAKPVKFKSSGSSKKKSSKKPSKPSASPTFESKKPQKEAKEIKHTKEEEPQHTKEEPQHTTEAPKSVEEKKDTLDEVHIPIPTILSSNSAQFHVEIVDDVSEEGKSTVWRAKLVIAENRENHSTRYQCTKIDINNQQLFARNADELGFEVPAVTEVTEDIAPDHPSSLK</sequence>
<comment type="caution">
    <text evidence="3">The sequence shown here is derived from an EMBL/GenBank/DDBJ whole genome shotgun (WGS) entry which is preliminary data.</text>
</comment>
<feature type="region of interest" description="Disordered" evidence="1">
    <location>
        <begin position="141"/>
        <end position="205"/>
    </location>
</feature>
<dbReference type="OrthoDB" id="1601at2759"/>
<dbReference type="InterPro" id="IPR016098">
    <property type="entry name" value="CAP/MinC_C"/>
</dbReference>
<evidence type="ECO:0000259" key="2">
    <source>
        <dbReference type="PROSITE" id="PS51329"/>
    </source>
</evidence>
<dbReference type="AlphaFoldDB" id="X6P0R8"/>
<dbReference type="InterPro" id="IPR036223">
    <property type="entry name" value="CAP_C_sf"/>
</dbReference>
<dbReference type="GO" id="GO:0003779">
    <property type="term" value="F:actin binding"/>
    <property type="evidence" value="ECO:0007669"/>
    <property type="project" value="InterPro"/>
</dbReference>
<dbReference type="InterPro" id="IPR017901">
    <property type="entry name" value="C-CAP_CF_C-like"/>
</dbReference>
<feature type="compositionally biased region" description="Basic and acidic residues" evidence="1">
    <location>
        <begin position="165"/>
        <end position="193"/>
    </location>
</feature>
<dbReference type="Gene3D" id="2.160.20.70">
    <property type="match status" value="1"/>
</dbReference>